<dbReference type="AlphaFoldDB" id="A0A6A6BE49"/>
<dbReference type="Proteomes" id="UP000799438">
    <property type="component" value="Unassembled WGS sequence"/>
</dbReference>
<accession>A0A6A6BE49</accession>
<dbReference type="RefSeq" id="XP_033396474.1">
    <property type="nucleotide sequence ID" value="XM_033537083.1"/>
</dbReference>
<proteinExistence type="predicted"/>
<dbReference type="GeneID" id="54294579"/>
<dbReference type="EMBL" id="ML995489">
    <property type="protein sequence ID" value="KAF2140761.1"/>
    <property type="molecule type" value="Genomic_DNA"/>
</dbReference>
<evidence type="ECO:0000313" key="1">
    <source>
        <dbReference type="EMBL" id="KAF2140761.1"/>
    </source>
</evidence>
<dbReference type="Gene3D" id="2.60.40.2970">
    <property type="match status" value="1"/>
</dbReference>
<name>A0A6A6BE49_9PEZI</name>
<evidence type="ECO:0000313" key="2">
    <source>
        <dbReference type="Proteomes" id="UP000799438"/>
    </source>
</evidence>
<sequence>MSSSTATPADLALSIAQTSANPPTLSIKLTNTHASAPLTLLTWDSPLDPQALALGLVHIAPAASEGDEPFKLPTIKVSRKLPPRREDLITLAPGQSRAQEIEFKEPVVPLGKIREKGGKAKVWVMGNWRALWAKTVEQVGDEELEAMEAAKDGMTGAFESEGVLVEV</sequence>
<reference evidence="1" key="1">
    <citation type="journal article" date="2020" name="Stud. Mycol.">
        <title>101 Dothideomycetes genomes: a test case for predicting lifestyles and emergence of pathogens.</title>
        <authorList>
            <person name="Haridas S."/>
            <person name="Albert R."/>
            <person name="Binder M."/>
            <person name="Bloem J."/>
            <person name="Labutti K."/>
            <person name="Salamov A."/>
            <person name="Andreopoulos B."/>
            <person name="Baker S."/>
            <person name="Barry K."/>
            <person name="Bills G."/>
            <person name="Bluhm B."/>
            <person name="Cannon C."/>
            <person name="Castanera R."/>
            <person name="Culley D."/>
            <person name="Daum C."/>
            <person name="Ezra D."/>
            <person name="Gonzalez J."/>
            <person name="Henrissat B."/>
            <person name="Kuo A."/>
            <person name="Liang C."/>
            <person name="Lipzen A."/>
            <person name="Lutzoni F."/>
            <person name="Magnuson J."/>
            <person name="Mondo S."/>
            <person name="Nolan M."/>
            <person name="Ohm R."/>
            <person name="Pangilinan J."/>
            <person name="Park H.-J."/>
            <person name="Ramirez L."/>
            <person name="Alfaro M."/>
            <person name="Sun H."/>
            <person name="Tritt A."/>
            <person name="Yoshinaga Y."/>
            <person name="Zwiers L.-H."/>
            <person name="Turgeon B."/>
            <person name="Goodwin S."/>
            <person name="Spatafora J."/>
            <person name="Crous P."/>
            <person name="Grigoriev I."/>
        </authorList>
    </citation>
    <scope>NUCLEOTIDE SEQUENCE</scope>
    <source>
        <strain evidence="1">CBS 121167</strain>
    </source>
</reference>
<organism evidence="1 2">
    <name type="scientific">Aplosporella prunicola CBS 121167</name>
    <dbReference type="NCBI Taxonomy" id="1176127"/>
    <lineage>
        <taxon>Eukaryota</taxon>
        <taxon>Fungi</taxon>
        <taxon>Dikarya</taxon>
        <taxon>Ascomycota</taxon>
        <taxon>Pezizomycotina</taxon>
        <taxon>Dothideomycetes</taxon>
        <taxon>Dothideomycetes incertae sedis</taxon>
        <taxon>Botryosphaeriales</taxon>
        <taxon>Aplosporellaceae</taxon>
        <taxon>Aplosporella</taxon>
    </lineage>
</organism>
<gene>
    <name evidence="1" type="ORF">K452DRAFT_230259</name>
</gene>
<dbReference type="OrthoDB" id="4664297at2759"/>
<keyword evidence="2" id="KW-1185">Reference proteome</keyword>
<protein>
    <submittedName>
        <fullName evidence="1">Uncharacterized protein</fullName>
    </submittedName>
</protein>